<sequence>MSAPSLEASAALRVPYDVLEHVTVFADQASLAALCRVSHEVSSLASPRLYLSAHFGANSAARAVAFLELVARDQSRGARVLSLSIEGELPHNALRTFVVALRLMPMLRHLYCRNLEDVLRLDVTCLDALRDLTRLESFALFTPYETSSAPTRILDTIRPLKRLHIDRNDKSTAAYFPPLQRLLLRSSDTLVSLSIVNSKFDLAIFLTETGSGVIWPNLTYLTVHDISSRFPAHSFPNLEQLHICDTNDRRSIDPVEQALCSTSPVLFPKLTRLSTVAVGGKLNVVEKRNIRHLAATLSGHRFGFTLLMPLFSLPALRSLQWAWGLWSSASVLQPLPEILQQCTNLMYLGIDTREDPHECVSAVVDALNSVRWKGLLPLLHYVTVRTANAAQASKKLDTLQSMITPLFVGFAGLRCFQLCMAEGVEVWRRLDSTSDGNGSDKPIIARDANFRLPMTFDDVVAHVELECTEQSMSSPAFVPLP</sequence>
<accession>A0A166MWS0</accession>
<proteinExistence type="predicted"/>
<dbReference type="AlphaFoldDB" id="A0A166MWS0"/>
<dbReference type="EMBL" id="KV426869">
    <property type="protein sequence ID" value="KZV78503.1"/>
    <property type="molecule type" value="Genomic_DNA"/>
</dbReference>
<keyword evidence="2" id="KW-1185">Reference proteome</keyword>
<dbReference type="InParanoid" id="A0A166MWS0"/>
<dbReference type="InterPro" id="IPR032675">
    <property type="entry name" value="LRR_dom_sf"/>
</dbReference>
<evidence type="ECO:0000313" key="1">
    <source>
        <dbReference type="EMBL" id="KZV78503.1"/>
    </source>
</evidence>
<name>A0A166MWS0_EXIGL</name>
<reference evidence="1 2" key="1">
    <citation type="journal article" date="2016" name="Mol. Biol. Evol.">
        <title>Comparative Genomics of Early-Diverging Mushroom-Forming Fungi Provides Insights into the Origins of Lignocellulose Decay Capabilities.</title>
        <authorList>
            <person name="Nagy L.G."/>
            <person name="Riley R."/>
            <person name="Tritt A."/>
            <person name="Adam C."/>
            <person name="Daum C."/>
            <person name="Floudas D."/>
            <person name="Sun H."/>
            <person name="Yadav J.S."/>
            <person name="Pangilinan J."/>
            <person name="Larsson K.H."/>
            <person name="Matsuura K."/>
            <person name="Barry K."/>
            <person name="Labutti K."/>
            <person name="Kuo R."/>
            <person name="Ohm R.A."/>
            <person name="Bhattacharya S.S."/>
            <person name="Shirouzu T."/>
            <person name="Yoshinaga Y."/>
            <person name="Martin F.M."/>
            <person name="Grigoriev I.V."/>
            <person name="Hibbett D.S."/>
        </authorList>
    </citation>
    <scope>NUCLEOTIDE SEQUENCE [LARGE SCALE GENOMIC DNA]</scope>
    <source>
        <strain evidence="1 2">HHB12029</strain>
    </source>
</reference>
<protein>
    <recommendedName>
        <fullName evidence="3">F-box domain-containing protein</fullName>
    </recommendedName>
</protein>
<evidence type="ECO:0008006" key="3">
    <source>
        <dbReference type="Google" id="ProtNLM"/>
    </source>
</evidence>
<dbReference type="Proteomes" id="UP000077266">
    <property type="component" value="Unassembled WGS sequence"/>
</dbReference>
<dbReference type="SUPFAM" id="SSF52047">
    <property type="entry name" value="RNI-like"/>
    <property type="match status" value="1"/>
</dbReference>
<evidence type="ECO:0000313" key="2">
    <source>
        <dbReference type="Proteomes" id="UP000077266"/>
    </source>
</evidence>
<organism evidence="1 2">
    <name type="scientific">Exidia glandulosa HHB12029</name>
    <dbReference type="NCBI Taxonomy" id="1314781"/>
    <lineage>
        <taxon>Eukaryota</taxon>
        <taxon>Fungi</taxon>
        <taxon>Dikarya</taxon>
        <taxon>Basidiomycota</taxon>
        <taxon>Agaricomycotina</taxon>
        <taxon>Agaricomycetes</taxon>
        <taxon>Auriculariales</taxon>
        <taxon>Exidiaceae</taxon>
        <taxon>Exidia</taxon>
    </lineage>
</organism>
<gene>
    <name evidence="1" type="ORF">EXIGLDRAFT_528945</name>
</gene>
<dbReference type="Gene3D" id="3.80.10.10">
    <property type="entry name" value="Ribonuclease Inhibitor"/>
    <property type="match status" value="1"/>
</dbReference>